<feature type="compositionally biased region" description="Low complexity" evidence="1">
    <location>
        <begin position="130"/>
        <end position="139"/>
    </location>
</feature>
<dbReference type="RefSeq" id="WP_250918629.1">
    <property type="nucleotide sequence ID" value="NZ_JAMQAW010000007.1"/>
</dbReference>
<comment type="caution">
    <text evidence="3">The sequence shown here is derived from an EMBL/GenBank/DDBJ whole genome shotgun (WGS) entry which is preliminary data.</text>
</comment>
<feature type="region of interest" description="Disordered" evidence="1">
    <location>
        <begin position="130"/>
        <end position="153"/>
    </location>
</feature>
<organism evidence="3 4">
    <name type="scientific">Streptomyces albipurpureus</name>
    <dbReference type="NCBI Taxonomy" id="2897419"/>
    <lineage>
        <taxon>Bacteria</taxon>
        <taxon>Bacillati</taxon>
        <taxon>Actinomycetota</taxon>
        <taxon>Actinomycetes</taxon>
        <taxon>Kitasatosporales</taxon>
        <taxon>Streptomycetaceae</taxon>
        <taxon>Streptomyces</taxon>
    </lineage>
</organism>
<name>A0ABT0UI16_9ACTN</name>
<proteinExistence type="predicted"/>
<evidence type="ECO:0000313" key="3">
    <source>
        <dbReference type="EMBL" id="MCM2388288.1"/>
    </source>
</evidence>
<accession>A0ABT0UI16</accession>
<gene>
    <name evidence="3" type="ORF">NBG84_08240</name>
</gene>
<keyword evidence="2" id="KW-0472">Membrane</keyword>
<protein>
    <submittedName>
        <fullName evidence="3">Uncharacterized protein</fullName>
    </submittedName>
</protein>
<dbReference type="Proteomes" id="UP001431429">
    <property type="component" value="Unassembled WGS sequence"/>
</dbReference>
<evidence type="ECO:0000256" key="2">
    <source>
        <dbReference type="SAM" id="Phobius"/>
    </source>
</evidence>
<feature type="transmembrane region" description="Helical" evidence="2">
    <location>
        <begin position="62"/>
        <end position="84"/>
    </location>
</feature>
<evidence type="ECO:0000313" key="4">
    <source>
        <dbReference type="Proteomes" id="UP001431429"/>
    </source>
</evidence>
<dbReference type="InterPro" id="IPR045428">
    <property type="entry name" value="EACC1"/>
</dbReference>
<dbReference type="Pfam" id="PF19953">
    <property type="entry name" value="EACC1"/>
    <property type="match status" value="1"/>
</dbReference>
<reference evidence="3" key="1">
    <citation type="submission" date="2022-06" db="EMBL/GenBank/DDBJ databases">
        <title>Genome public.</title>
        <authorList>
            <person name="Sun Q."/>
        </authorList>
    </citation>
    <scope>NUCLEOTIDE SEQUENCE</scope>
    <source>
        <strain evidence="3">CWNU-1</strain>
    </source>
</reference>
<keyword evidence="2" id="KW-1133">Transmembrane helix</keyword>
<keyword evidence="2" id="KW-0812">Transmembrane</keyword>
<sequence>MADSPEVAGRDGKCTLEVSGGPAETDDLRQWLRRNPELRCAIGQSRSGPPAPGGMSGGAAELIPLLLTPGGLTAAVAAAVVAWLQSRRGNQTVTITQPDGTQVTVTSERVRGLTAEGTGDLAQRVAEALQQPAQPAVPADGQEGRQLGTAERN</sequence>
<dbReference type="EMBL" id="JAMQAW010000007">
    <property type="protein sequence ID" value="MCM2388288.1"/>
    <property type="molecule type" value="Genomic_DNA"/>
</dbReference>
<feature type="region of interest" description="Disordered" evidence="1">
    <location>
        <begin position="1"/>
        <end position="24"/>
    </location>
</feature>
<evidence type="ECO:0000256" key="1">
    <source>
        <dbReference type="SAM" id="MobiDB-lite"/>
    </source>
</evidence>
<keyword evidence="4" id="KW-1185">Reference proteome</keyword>